<dbReference type="InterPro" id="IPR013249">
    <property type="entry name" value="RNA_pol_sigma70_r4_t2"/>
</dbReference>
<protein>
    <submittedName>
        <fullName evidence="7">RNA polymerase sigma-70 factor</fullName>
    </submittedName>
</protein>
<dbReference type="InterPro" id="IPR014327">
    <property type="entry name" value="RNA_pol_sigma70_bacteroid"/>
</dbReference>
<evidence type="ECO:0000256" key="1">
    <source>
        <dbReference type="ARBA" id="ARBA00010641"/>
    </source>
</evidence>
<dbReference type="Proteomes" id="UP001153642">
    <property type="component" value="Unassembled WGS sequence"/>
</dbReference>
<dbReference type="Pfam" id="PF04542">
    <property type="entry name" value="Sigma70_r2"/>
    <property type="match status" value="1"/>
</dbReference>
<keyword evidence="4" id="KW-0804">Transcription</keyword>
<feature type="domain" description="RNA polymerase sigma-70 region 2" evidence="5">
    <location>
        <begin position="21"/>
        <end position="84"/>
    </location>
</feature>
<dbReference type="PANTHER" id="PTHR43133">
    <property type="entry name" value="RNA POLYMERASE ECF-TYPE SIGMA FACTO"/>
    <property type="match status" value="1"/>
</dbReference>
<evidence type="ECO:0000256" key="3">
    <source>
        <dbReference type="ARBA" id="ARBA00023082"/>
    </source>
</evidence>
<accession>A0ABT6FMW5</accession>
<evidence type="ECO:0000256" key="2">
    <source>
        <dbReference type="ARBA" id="ARBA00023015"/>
    </source>
</evidence>
<sequence>MDHNLLLISIQKKDTRAFKVLFNSLYEDLVNYAFRYTYNISVSEDIVQEVFIYLWEESHLISIKKSLKSYLFITVRNRCINHLKTIKITDTDHLIDLNLITTLNSDIFETYNDEEKVRLYEKVHEIIAVLPDKMKQIVIMKYINDYKYKEIADELDVSINTVKTQLKRAKDRILHACTLFAIIFHIFCHP</sequence>
<dbReference type="InterPro" id="IPR013325">
    <property type="entry name" value="RNA_pol_sigma_r2"/>
</dbReference>
<dbReference type="Gene3D" id="1.10.10.10">
    <property type="entry name" value="Winged helix-like DNA-binding domain superfamily/Winged helix DNA-binding domain"/>
    <property type="match status" value="1"/>
</dbReference>
<keyword evidence="3" id="KW-0731">Sigma factor</keyword>
<dbReference type="RefSeq" id="WP_277898361.1">
    <property type="nucleotide sequence ID" value="NZ_JAPMUA010000001.1"/>
</dbReference>
<evidence type="ECO:0000256" key="4">
    <source>
        <dbReference type="ARBA" id="ARBA00023163"/>
    </source>
</evidence>
<dbReference type="InterPro" id="IPR013324">
    <property type="entry name" value="RNA_pol_sigma_r3/r4-like"/>
</dbReference>
<dbReference type="InterPro" id="IPR014284">
    <property type="entry name" value="RNA_pol_sigma-70_dom"/>
</dbReference>
<dbReference type="NCBIfam" id="TIGR02937">
    <property type="entry name" value="sigma70-ECF"/>
    <property type="match status" value="1"/>
</dbReference>
<evidence type="ECO:0000313" key="8">
    <source>
        <dbReference type="Proteomes" id="UP001153642"/>
    </source>
</evidence>
<organism evidence="7 8">
    <name type="scientific">Galbibacter pacificus</name>
    <dbReference type="NCBI Taxonomy" id="2996052"/>
    <lineage>
        <taxon>Bacteria</taxon>
        <taxon>Pseudomonadati</taxon>
        <taxon>Bacteroidota</taxon>
        <taxon>Flavobacteriia</taxon>
        <taxon>Flavobacteriales</taxon>
        <taxon>Flavobacteriaceae</taxon>
        <taxon>Galbibacter</taxon>
    </lineage>
</organism>
<evidence type="ECO:0000259" key="6">
    <source>
        <dbReference type="Pfam" id="PF08281"/>
    </source>
</evidence>
<comment type="caution">
    <text evidence="7">The sequence shown here is derived from an EMBL/GenBank/DDBJ whole genome shotgun (WGS) entry which is preliminary data.</text>
</comment>
<dbReference type="PANTHER" id="PTHR43133:SF46">
    <property type="entry name" value="RNA POLYMERASE SIGMA-70 FACTOR ECF SUBFAMILY"/>
    <property type="match status" value="1"/>
</dbReference>
<dbReference type="InterPro" id="IPR036388">
    <property type="entry name" value="WH-like_DNA-bd_sf"/>
</dbReference>
<proteinExistence type="inferred from homology"/>
<evidence type="ECO:0000313" key="7">
    <source>
        <dbReference type="EMBL" id="MDG3584603.1"/>
    </source>
</evidence>
<dbReference type="InterPro" id="IPR039425">
    <property type="entry name" value="RNA_pol_sigma-70-like"/>
</dbReference>
<keyword evidence="2" id="KW-0805">Transcription regulation</keyword>
<dbReference type="CDD" id="cd06171">
    <property type="entry name" value="Sigma70_r4"/>
    <property type="match status" value="1"/>
</dbReference>
<evidence type="ECO:0000259" key="5">
    <source>
        <dbReference type="Pfam" id="PF04542"/>
    </source>
</evidence>
<dbReference type="InterPro" id="IPR007627">
    <property type="entry name" value="RNA_pol_sigma70_r2"/>
</dbReference>
<dbReference type="NCBIfam" id="TIGR02985">
    <property type="entry name" value="Sig70_bacteroi1"/>
    <property type="match status" value="1"/>
</dbReference>
<gene>
    <name evidence="7" type="ORF">OSR52_01895</name>
</gene>
<dbReference type="EMBL" id="JAPMUA010000001">
    <property type="protein sequence ID" value="MDG3584603.1"/>
    <property type="molecule type" value="Genomic_DNA"/>
</dbReference>
<dbReference type="SUPFAM" id="SSF88659">
    <property type="entry name" value="Sigma3 and sigma4 domains of RNA polymerase sigma factors"/>
    <property type="match status" value="1"/>
</dbReference>
<keyword evidence="8" id="KW-1185">Reference proteome</keyword>
<dbReference type="SUPFAM" id="SSF88946">
    <property type="entry name" value="Sigma2 domain of RNA polymerase sigma factors"/>
    <property type="match status" value="1"/>
</dbReference>
<name>A0ABT6FMW5_9FLAO</name>
<feature type="domain" description="RNA polymerase sigma factor 70 region 4 type 2" evidence="6">
    <location>
        <begin position="121"/>
        <end position="172"/>
    </location>
</feature>
<reference evidence="7" key="1">
    <citation type="submission" date="2022-11" db="EMBL/GenBank/DDBJ databases">
        <title>High-quality draft genome sequence of Galbibacter sp. strain CMA-7.</title>
        <authorList>
            <person name="Wei L."/>
            <person name="Dong C."/>
            <person name="Shao Z."/>
        </authorList>
    </citation>
    <scope>NUCLEOTIDE SEQUENCE</scope>
    <source>
        <strain evidence="7">CMA-7</strain>
    </source>
</reference>
<dbReference type="Gene3D" id="1.10.1740.10">
    <property type="match status" value="1"/>
</dbReference>
<comment type="similarity">
    <text evidence="1">Belongs to the sigma-70 factor family. ECF subfamily.</text>
</comment>
<dbReference type="Pfam" id="PF08281">
    <property type="entry name" value="Sigma70_r4_2"/>
    <property type="match status" value="1"/>
</dbReference>